<dbReference type="HOGENOM" id="CLU_080581_0_0_1"/>
<dbReference type="eggNOG" id="ENOG502QUP9">
    <property type="taxonomic scope" value="Eukaryota"/>
</dbReference>
<dbReference type="InParanoid" id="D8RY00"/>
<dbReference type="EMBL" id="GL377594">
    <property type="protein sequence ID" value="EFJ23009.1"/>
    <property type="molecule type" value="Genomic_DNA"/>
</dbReference>
<dbReference type="KEGG" id="smo:SELMODRAFT_104230"/>
<dbReference type="STRING" id="88036.D8RY00"/>
<name>D8RY00_SELML</name>
<dbReference type="AlphaFoldDB" id="D8RY00"/>
<proteinExistence type="predicted"/>
<evidence type="ECO:0000313" key="1">
    <source>
        <dbReference type="EMBL" id="EFJ23009.1"/>
    </source>
</evidence>
<sequence length="182" mass="20140">MKPDTPLDSVVFQLDESRSRCELWVAAGESTERLASGSLMPFLAHLRTAQEQLANDCSSIELHCPHQGASWFTKRTIERFVRFVSTPDVLERVSFLETERMKLAEASSILISESPRNSTLGFNALSLPGGRRHLVKAMDARRLILEKEQRSAFARAAAAGFTIGCLPDLIAFAGCFGATRLR</sequence>
<accession>D8RY00</accession>
<dbReference type="Proteomes" id="UP000001514">
    <property type="component" value="Unassembled WGS sequence"/>
</dbReference>
<reference evidence="1 2" key="1">
    <citation type="journal article" date="2011" name="Science">
        <title>The Selaginella genome identifies genetic changes associated with the evolution of vascular plants.</title>
        <authorList>
            <person name="Banks J.A."/>
            <person name="Nishiyama T."/>
            <person name="Hasebe M."/>
            <person name="Bowman J.L."/>
            <person name="Gribskov M."/>
            <person name="dePamphilis C."/>
            <person name="Albert V.A."/>
            <person name="Aono N."/>
            <person name="Aoyama T."/>
            <person name="Ambrose B.A."/>
            <person name="Ashton N.W."/>
            <person name="Axtell M.J."/>
            <person name="Barker E."/>
            <person name="Barker M.S."/>
            <person name="Bennetzen J.L."/>
            <person name="Bonawitz N.D."/>
            <person name="Chapple C."/>
            <person name="Cheng C."/>
            <person name="Correa L.G."/>
            <person name="Dacre M."/>
            <person name="DeBarry J."/>
            <person name="Dreyer I."/>
            <person name="Elias M."/>
            <person name="Engstrom E.M."/>
            <person name="Estelle M."/>
            <person name="Feng L."/>
            <person name="Finet C."/>
            <person name="Floyd S.K."/>
            <person name="Frommer W.B."/>
            <person name="Fujita T."/>
            <person name="Gramzow L."/>
            <person name="Gutensohn M."/>
            <person name="Harholt J."/>
            <person name="Hattori M."/>
            <person name="Heyl A."/>
            <person name="Hirai T."/>
            <person name="Hiwatashi Y."/>
            <person name="Ishikawa M."/>
            <person name="Iwata M."/>
            <person name="Karol K.G."/>
            <person name="Koehler B."/>
            <person name="Kolukisaoglu U."/>
            <person name="Kubo M."/>
            <person name="Kurata T."/>
            <person name="Lalonde S."/>
            <person name="Li K."/>
            <person name="Li Y."/>
            <person name="Litt A."/>
            <person name="Lyons E."/>
            <person name="Manning G."/>
            <person name="Maruyama T."/>
            <person name="Michael T.P."/>
            <person name="Mikami K."/>
            <person name="Miyazaki S."/>
            <person name="Morinaga S."/>
            <person name="Murata T."/>
            <person name="Mueller-Roeber B."/>
            <person name="Nelson D.R."/>
            <person name="Obara M."/>
            <person name="Oguri Y."/>
            <person name="Olmstead R.G."/>
            <person name="Onodera N."/>
            <person name="Petersen B.L."/>
            <person name="Pils B."/>
            <person name="Prigge M."/>
            <person name="Rensing S.A."/>
            <person name="Riano-Pachon D.M."/>
            <person name="Roberts A.W."/>
            <person name="Sato Y."/>
            <person name="Scheller H.V."/>
            <person name="Schulz B."/>
            <person name="Schulz C."/>
            <person name="Shakirov E.V."/>
            <person name="Shibagaki N."/>
            <person name="Shinohara N."/>
            <person name="Shippen D.E."/>
            <person name="Soerensen I."/>
            <person name="Sotooka R."/>
            <person name="Sugimoto N."/>
            <person name="Sugita M."/>
            <person name="Sumikawa N."/>
            <person name="Tanurdzic M."/>
            <person name="Theissen G."/>
            <person name="Ulvskov P."/>
            <person name="Wakazuki S."/>
            <person name="Weng J.K."/>
            <person name="Willats W.W."/>
            <person name="Wipf D."/>
            <person name="Wolf P.G."/>
            <person name="Yang L."/>
            <person name="Zimmer A.D."/>
            <person name="Zhu Q."/>
            <person name="Mitros T."/>
            <person name="Hellsten U."/>
            <person name="Loque D."/>
            <person name="Otillar R."/>
            <person name="Salamov A."/>
            <person name="Schmutz J."/>
            <person name="Shapiro H."/>
            <person name="Lindquist E."/>
            <person name="Lucas S."/>
            <person name="Rokhsar D."/>
            <person name="Grigoriev I.V."/>
        </authorList>
    </citation>
    <scope>NUCLEOTIDE SEQUENCE [LARGE SCALE GENOMIC DNA]</scope>
</reference>
<organism evidence="2">
    <name type="scientific">Selaginella moellendorffii</name>
    <name type="common">Spikemoss</name>
    <dbReference type="NCBI Taxonomy" id="88036"/>
    <lineage>
        <taxon>Eukaryota</taxon>
        <taxon>Viridiplantae</taxon>
        <taxon>Streptophyta</taxon>
        <taxon>Embryophyta</taxon>
        <taxon>Tracheophyta</taxon>
        <taxon>Lycopodiopsida</taxon>
        <taxon>Selaginellales</taxon>
        <taxon>Selaginellaceae</taxon>
        <taxon>Selaginella</taxon>
    </lineage>
</organism>
<dbReference type="Gramene" id="EFJ23009">
    <property type="protein sequence ID" value="EFJ23009"/>
    <property type="gene ID" value="SELMODRAFT_104230"/>
</dbReference>
<dbReference type="PANTHER" id="PTHR31008:SF2">
    <property type="entry name" value="COP1-INTERACTING PROTEIN-LIKE PROTEIN"/>
    <property type="match status" value="1"/>
</dbReference>
<keyword evidence="2" id="KW-1185">Reference proteome</keyword>
<evidence type="ECO:0000313" key="2">
    <source>
        <dbReference type="Proteomes" id="UP000001514"/>
    </source>
</evidence>
<protein>
    <submittedName>
        <fullName evidence="1">Uncharacterized protein</fullName>
    </submittedName>
</protein>
<gene>
    <name evidence="1" type="ORF">SELMODRAFT_104230</name>
</gene>
<dbReference type="PANTHER" id="PTHR31008">
    <property type="entry name" value="COP1-INTERACTING PROTEIN-RELATED"/>
    <property type="match status" value="1"/>
</dbReference>